<dbReference type="SMART" id="SM01131">
    <property type="entry name" value="DHHA2"/>
    <property type="match status" value="1"/>
</dbReference>
<evidence type="ECO:0000256" key="1">
    <source>
        <dbReference type="ARBA" id="ARBA00001936"/>
    </source>
</evidence>
<dbReference type="InterPro" id="IPR004097">
    <property type="entry name" value="DHHA2"/>
</dbReference>
<dbReference type="PANTHER" id="PTHR12112">
    <property type="entry name" value="BNIP - RELATED"/>
    <property type="match status" value="1"/>
</dbReference>
<evidence type="ECO:0000256" key="4">
    <source>
        <dbReference type="ARBA" id="ARBA00023211"/>
    </source>
</evidence>
<evidence type="ECO:0000313" key="6">
    <source>
        <dbReference type="EMBL" id="SGZ39808.1"/>
    </source>
</evidence>
<feature type="domain" description="DHHA2" evidence="5">
    <location>
        <begin position="262"/>
        <end position="405"/>
    </location>
</feature>
<dbReference type="Pfam" id="PF01368">
    <property type="entry name" value="DHH"/>
    <property type="match status" value="1"/>
</dbReference>
<dbReference type="GO" id="GO:0005759">
    <property type="term" value="C:mitochondrial matrix"/>
    <property type="evidence" value="ECO:0007669"/>
    <property type="project" value="EnsemblFungi"/>
</dbReference>
<dbReference type="GO" id="GO:0004309">
    <property type="term" value="F:exopolyphosphatase activity"/>
    <property type="evidence" value="ECO:0007669"/>
    <property type="project" value="EnsemblFungi"/>
</dbReference>
<dbReference type="GO" id="GO:0046872">
    <property type="term" value="F:metal ion binding"/>
    <property type="evidence" value="ECO:0007669"/>
    <property type="project" value="UniProtKB-KW"/>
</dbReference>
<dbReference type="EMBL" id="FQNF01000031">
    <property type="protein sequence ID" value="SGZ39808.1"/>
    <property type="molecule type" value="Genomic_DNA"/>
</dbReference>
<keyword evidence="2" id="KW-0479">Metal-binding</keyword>
<sequence length="408" mass="46765">MGMIISYLQQYASILKLSLKGVSKDSNYSLKEFLDICNINNIQKLKPSSVKICCGNQSADMDSVVSALTYTYLNYVKTSQIILPVLNMPKEDLKLRKDIFNLLLKYGIRVDNDEKNTLIFMQDIKNLKRRIGKDFVVDAILVDHNEPQGLGIDCIDRVIGVIDHHEDTKTYDENIIKSLNNPLIIKTCGSCSSLVTNYWYPQFGSIYSLPEEIVKLSMAAVLLDTSNFKSKVEEDDLEALKKYKNYFVNNKNIEDKILNPFYKSLKKDKSDIDGFDMYDLLRKDFKLFEFHGYKIGMSSLGSSIESYIQKFGSDNINKACNKYIRLNSMDILLLLTSYSDESKTHKRQVVPYSIKSNDLQNRLIERITEELELAKVNSISDFEAFDQQKSRASRKQIAPIVEKALNSL</sequence>
<accession>A0A1L0B082</accession>
<comment type="cofactor">
    <cofactor evidence="1">
        <name>Mn(2+)</name>
        <dbReference type="ChEBI" id="CHEBI:29035"/>
    </cofactor>
</comment>
<dbReference type="VEuPathDB" id="FungiDB:HGUI_02008"/>
<evidence type="ECO:0000313" key="7">
    <source>
        <dbReference type="Proteomes" id="UP000183365"/>
    </source>
</evidence>
<dbReference type="InterPro" id="IPR038763">
    <property type="entry name" value="DHH_sf"/>
</dbReference>
<name>A0A1L0B082_9ASCO</name>
<keyword evidence="3" id="KW-0378">Hydrolase</keyword>
<evidence type="ECO:0000259" key="5">
    <source>
        <dbReference type="SMART" id="SM01131"/>
    </source>
</evidence>
<dbReference type="AlphaFoldDB" id="A0A1L0B082"/>
<dbReference type="InterPro" id="IPR038222">
    <property type="entry name" value="DHHA2_dom_sf"/>
</dbReference>
<keyword evidence="4" id="KW-0464">Manganese</keyword>
<gene>
    <name evidence="6" type="ORF">HGUI_02008</name>
</gene>
<protein>
    <recommendedName>
        <fullName evidence="5">DHHA2 domain-containing protein</fullName>
    </recommendedName>
</protein>
<evidence type="ECO:0000256" key="2">
    <source>
        <dbReference type="ARBA" id="ARBA00022723"/>
    </source>
</evidence>
<organism evidence="6 7">
    <name type="scientific">Hanseniaspora guilliermondii</name>
    <dbReference type="NCBI Taxonomy" id="56406"/>
    <lineage>
        <taxon>Eukaryota</taxon>
        <taxon>Fungi</taxon>
        <taxon>Dikarya</taxon>
        <taxon>Ascomycota</taxon>
        <taxon>Saccharomycotina</taxon>
        <taxon>Saccharomycetes</taxon>
        <taxon>Saccharomycodales</taxon>
        <taxon>Saccharomycodaceae</taxon>
        <taxon>Hanseniaspora</taxon>
    </lineage>
</organism>
<dbReference type="Gene3D" id="3.10.310.20">
    <property type="entry name" value="DHHA2 domain"/>
    <property type="match status" value="1"/>
</dbReference>
<dbReference type="SUPFAM" id="SSF64182">
    <property type="entry name" value="DHH phosphoesterases"/>
    <property type="match status" value="1"/>
</dbReference>
<evidence type="ECO:0000256" key="3">
    <source>
        <dbReference type="ARBA" id="ARBA00022801"/>
    </source>
</evidence>
<dbReference type="Proteomes" id="UP000183365">
    <property type="component" value="Unassembled WGS sequence"/>
</dbReference>
<proteinExistence type="predicted"/>
<dbReference type="OrthoDB" id="374045at2759"/>
<dbReference type="InterPro" id="IPR001667">
    <property type="entry name" value="DDH_dom"/>
</dbReference>
<reference evidence="7" key="1">
    <citation type="submission" date="2016-11" db="EMBL/GenBank/DDBJ databases">
        <authorList>
            <person name="Guldener U."/>
        </authorList>
    </citation>
    <scope>NUCLEOTIDE SEQUENCE [LARGE SCALE GENOMIC DNA]</scope>
</reference>
<dbReference type="PANTHER" id="PTHR12112:SF39">
    <property type="entry name" value="EG:152A3.5 PROTEIN (FBGN0003116_PN PROTEIN)"/>
    <property type="match status" value="1"/>
</dbReference>
<keyword evidence="7" id="KW-1185">Reference proteome</keyword>
<dbReference type="Gene3D" id="3.90.1640.10">
    <property type="entry name" value="inorganic pyrophosphatase (n-terminal core)"/>
    <property type="match status" value="1"/>
</dbReference>
<dbReference type="GO" id="GO:0006798">
    <property type="term" value="P:polyphosphate catabolic process"/>
    <property type="evidence" value="ECO:0007669"/>
    <property type="project" value="EnsemblFungi"/>
</dbReference>
<dbReference type="Pfam" id="PF02833">
    <property type="entry name" value="DHHA2"/>
    <property type="match status" value="1"/>
</dbReference>